<dbReference type="Proteomes" id="UP000297385">
    <property type="component" value="Unassembled WGS sequence"/>
</dbReference>
<organism evidence="6 7">
    <name type="scientific">Paraburkholderia dipogonis</name>
    <dbReference type="NCBI Taxonomy" id="1211383"/>
    <lineage>
        <taxon>Bacteria</taxon>
        <taxon>Pseudomonadati</taxon>
        <taxon>Pseudomonadota</taxon>
        <taxon>Betaproteobacteria</taxon>
        <taxon>Burkholderiales</taxon>
        <taxon>Burkholderiaceae</taxon>
        <taxon>Paraburkholderia</taxon>
    </lineage>
</organism>
<dbReference type="InterPro" id="IPR002220">
    <property type="entry name" value="DapA-like"/>
</dbReference>
<accession>A0A4Y8MHJ8</accession>
<evidence type="ECO:0000256" key="3">
    <source>
        <dbReference type="PIRNR" id="PIRNR001365"/>
    </source>
</evidence>
<dbReference type="InterPro" id="IPR013785">
    <property type="entry name" value="Aldolase_TIM"/>
</dbReference>
<dbReference type="EC" id="4.1.3.3" evidence="6"/>
<feature type="binding site" evidence="5">
    <location>
        <position position="61"/>
    </location>
    <ligand>
        <name>pyruvate</name>
        <dbReference type="ChEBI" id="CHEBI:15361"/>
    </ligand>
</feature>
<dbReference type="PANTHER" id="PTHR42849:SF1">
    <property type="entry name" value="N-ACETYLNEURAMINATE LYASE"/>
    <property type="match status" value="1"/>
</dbReference>
<evidence type="ECO:0000256" key="2">
    <source>
        <dbReference type="ARBA" id="ARBA00023270"/>
    </source>
</evidence>
<dbReference type="PANTHER" id="PTHR42849">
    <property type="entry name" value="N-ACETYLNEURAMINATE LYASE"/>
    <property type="match status" value="1"/>
</dbReference>
<proteinExistence type="inferred from homology"/>
<dbReference type="Pfam" id="PF00701">
    <property type="entry name" value="DHDPS"/>
    <property type="match status" value="1"/>
</dbReference>
<evidence type="ECO:0000256" key="4">
    <source>
        <dbReference type="PIRSR" id="PIRSR001365-1"/>
    </source>
</evidence>
<dbReference type="SMART" id="SM01130">
    <property type="entry name" value="DHDPS"/>
    <property type="match status" value="1"/>
</dbReference>
<dbReference type="Gene3D" id="3.20.20.70">
    <property type="entry name" value="Aldolase class I"/>
    <property type="match status" value="1"/>
</dbReference>
<dbReference type="PROSITE" id="PS00666">
    <property type="entry name" value="DHDPS_2"/>
    <property type="match status" value="1"/>
</dbReference>
<keyword evidence="2" id="KW-0704">Schiff base</keyword>
<dbReference type="RefSeq" id="WP_134466785.1">
    <property type="nucleotide sequence ID" value="NZ_SNVI01000008.1"/>
</dbReference>
<feature type="active site" description="Schiff-base intermediate with substrate" evidence="4">
    <location>
        <position position="177"/>
    </location>
</feature>
<evidence type="ECO:0000256" key="1">
    <source>
        <dbReference type="ARBA" id="ARBA00023239"/>
    </source>
</evidence>
<protein>
    <submittedName>
        <fullName evidence="6">N-acetylneuraminate lyase</fullName>
        <ecNumber evidence="6">4.1.3.3</ecNumber>
    </submittedName>
</protein>
<dbReference type="SUPFAM" id="SSF51569">
    <property type="entry name" value="Aldolase"/>
    <property type="match status" value="1"/>
</dbReference>
<feature type="active site" description="Proton donor/acceptor" evidence="4">
    <location>
        <position position="149"/>
    </location>
</feature>
<dbReference type="NCBIfam" id="NF003164">
    <property type="entry name" value="PRK04147.1"/>
    <property type="match status" value="1"/>
</dbReference>
<sequence>MSNQSVDSKSSSTAVSRLSKLHAALLTPYDAKDKVSVRCLHRLVAHVKQQGIEGFYVGGSTGEGLLQSIEERQTIFAEVAEAAAGSALIGHVGAISTRDAQTLAKSCAALGYDAVSAIPPIYFSHKKDAVIGYYKDIIEAAGGTPLIVYNIPAMSGVTFTLDDLGRLLELPGVIGIKQTSIDMYQMEQLSRIFPGKLLLNGYDEMLLAGLVSGAKGGVGSTYNVMGARYLELAAKAKAGDIGGAAKIQSQCNAVIDELVRVSVFPGMKYLLYRQGVIETPMCRRPLVTLSSDTAGRLDEIAAELSR</sequence>
<dbReference type="InterPro" id="IPR020625">
    <property type="entry name" value="Schiff_base-form_aldolases_AS"/>
</dbReference>
<dbReference type="PIRSF" id="PIRSF001365">
    <property type="entry name" value="DHDPS"/>
    <property type="match status" value="1"/>
</dbReference>
<comment type="caution">
    <text evidence="6">The sequence shown here is derived from an EMBL/GenBank/DDBJ whole genome shotgun (WGS) entry which is preliminary data.</text>
</comment>
<comment type="similarity">
    <text evidence="3">Belongs to the DapA family.</text>
</comment>
<dbReference type="EMBL" id="SNVI01000008">
    <property type="protein sequence ID" value="TFE36864.1"/>
    <property type="molecule type" value="Genomic_DNA"/>
</dbReference>
<dbReference type="GO" id="GO:0005829">
    <property type="term" value="C:cytosol"/>
    <property type="evidence" value="ECO:0007669"/>
    <property type="project" value="TreeGrafter"/>
</dbReference>
<dbReference type="PRINTS" id="PR00146">
    <property type="entry name" value="DHPICSNTHASE"/>
</dbReference>
<dbReference type="GO" id="GO:0019262">
    <property type="term" value="P:N-acetylneuraminate catabolic process"/>
    <property type="evidence" value="ECO:0007669"/>
    <property type="project" value="TreeGrafter"/>
</dbReference>
<reference evidence="6 7" key="1">
    <citation type="submission" date="2019-03" db="EMBL/GenBank/DDBJ databases">
        <title>Complete Genome Sequence of Paraburkholderia dipogonis ICMP 19430T, a Nitrogen-fixing Symbiont of the South African Invasive Legume Dipogon lignosus in New Zealand.</title>
        <authorList>
            <person name="De Meyer S.E."/>
        </authorList>
    </citation>
    <scope>NUCLEOTIDE SEQUENCE [LARGE SCALE GENOMIC DNA]</scope>
    <source>
        <strain evidence="6 7">ICMP 19430</strain>
    </source>
</reference>
<evidence type="ECO:0000313" key="6">
    <source>
        <dbReference type="EMBL" id="TFE36864.1"/>
    </source>
</evidence>
<evidence type="ECO:0000313" key="7">
    <source>
        <dbReference type="Proteomes" id="UP000297385"/>
    </source>
</evidence>
<dbReference type="GO" id="GO:0008747">
    <property type="term" value="F:N-acetylneuraminate lyase activity"/>
    <property type="evidence" value="ECO:0007669"/>
    <property type="project" value="UniProtKB-EC"/>
</dbReference>
<name>A0A4Y8MHJ8_9BURK</name>
<gene>
    <name evidence="6" type="ORF">E2553_45340</name>
</gene>
<evidence type="ECO:0000256" key="5">
    <source>
        <dbReference type="PIRSR" id="PIRSR001365-2"/>
    </source>
</evidence>
<feature type="binding site" evidence="5">
    <location>
        <position position="218"/>
    </location>
    <ligand>
        <name>pyruvate</name>
        <dbReference type="ChEBI" id="CHEBI:15361"/>
    </ligand>
</feature>
<keyword evidence="1 3" id="KW-0456">Lyase</keyword>
<dbReference type="AlphaFoldDB" id="A0A4Y8MHJ8"/>